<dbReference type="Gene3D" id="1.10.1320.10">
    <property type="entry name" value="DNA-directed RNA polymerase, N-terminal domain"/>
    <property type="match status" value="1"/>
</dbReference>
<accession>A0ABD0Y5N9</accession>
<dbReference type="Gene3D" id="1.10.150.20">
    <property type="entry name" value="5' to 3' exonuclease, C-terminal subdomain"/>
    <property type="match status" value="1"/>
</dbReference>
<name>A0ABD0Y5N9_9HEMI</name>
<dbReference type="GO" id="GO:0071897">
    <property type="term" value="P:DNA biosynthetic process"/>
    <property type="evidence" value="ECO:0007669"/>
    <property type="project" value="UniProtKB-ARBA"/>
</dbReference>
<comment type="similarity">
    <text evidence="1 9">Belongs to the phage and mitochondrial RNA polymerase family.</text>
</comment>
<dbReference type="AlphaFoldDB" id="A0ABD0Y5N9"/>
<protein>
    <recommendedName>
        <fullName evidence="2 9">DNA-directed RNA polymerase</fullName>
        <ecNumber evidence="2 9">2.7.7.6</ecNumber>
    </recommendedName>
</protein>
<evidence type="ECO:0000313" key="12">
    <source>
        <dbReference type="Proteomes" id="UP001558652"/>
    </source>
</evidence>
<evidence type="ECO:0000256" key="1">
    <source>
        <dbReference type="ARBA" id="ARBA00009493"/>
    </source>
</evidence>
<dbReference type="SMART" id="SM01311">
    <property type="entry name" value="RPOL_N"/>
    <property type="match status" value="1"/>
</dbReference>
<dbReference type="InterPro" id="IPR029262">
    <property type="entry name" value="RPOL_N"/>
</dbReference>
<gene>
    <name evidence="11" type="ORF">AAG570_003739</name>
</gene>
<dbReference type="InterPro" id="IPR043502">
    <property type="entry name" value="DNA/RNA_pol_sf"/>
</dbReference>
<keyword evidence="7 9" id="KW-0804">Transcription</keyword>
<comment type="function">
    <text evidence="9">DNA-dependent RNA polymerase catalyzes the transcription of DNA into RNA using the four ribonucleoside triphosphates as substrates.</text>
</comment>
<evidence type="ECO:0000256" key="8">
    <source>
        <dbReference type="ARBA" id="ARBA00048552"/>
    </source>
</evidence>
<comment type="caution">
    <text evidence="11">The sequence shown here is derived from an EMBL/GenBank/DDBJ whole genome shotgun (WGS) entry which is preliminary data.</text>
</comment>
<dbReference type="EMBL" id="JBFDAA010000014">
    <property type="protein sequence ID" value="KAL1122334.1"/>
    <property type="molecule type" value="Genomic_DNA"/>
</dbReference>
<dbReference type="GO" id="GO:0003899">
    <property type="term" value="F:DNA-directed RNA polymerase activity"/>
    <property type="evidence" value="ECO:0007669"/>
    <property type="project" value="UniProtKB-EC"/>
</dbReference>
<evidence type="ECO:0000256" key="2">
    <source>
        <dbReference type="ARBA" id="ARBA00012418"/>
    </source>
</evidence>
<keyword evidence="6" id="KW-0809">Transit peptide</keyword>
<dbReference type="GO" id="GO:0000428">
    <property type="term" value="C:DNA-directed RNA polymerase complex"/>
    <property type="evidence" value="ECO:0007669"/>
    <property type="project" value="UniProtKB-KW"/>
</dbReference>
<keyword evidence="5 9" id="KW-0548">Nucleotidyltransferase</keyword>
<dbReference type="PANTHER" id="PTHR10102:SF0">
    <property type="entry name" value="DNA-DIRECTED RNA POLYMERASE, MITOCHONDRIAL"/>
    <property type="match status" value="1"/>
</dbReference>
<keyword evidence="12" id="KW-1185">Reference proteome</keyword>
<dbReference type="InterPro" id="IPR037159">
    <property type="entry name" value="RNA_POL_N_sf"/>
</dbReference>
<dbReference type="PROSITE" id="PS00900">
    <property type="entry name" value="RNA_POL_PHAGE_1"/>
    <property type="match status" value="1"/>
</dbReference>
<sequence>MHRDLSSLKVMHKNMNYRHKQVNVYPYLMVLNKRDYKDLIMHEIRKLAEGSETFSPTVGQLYKDLGNQVRLRYEMKVKSDAGVLDKIEQIYTEYCKWYLNPTGKDSNNCRQKWQQLSHQNQNGPSLDLKCYVWPQTILFGIGKFLYNIIMRDIKIDVNIFRTGQKEAHYLPAFYSVFRHQGHIMKEEVKPHPLLSRLFRAAAIQKLSFSVVEVPMVVPTVPWTSLNTGGYIAAKTNLIRLPHQAVQQWERLNQSPISQIYPSFDSLNQLGSVPWKVNKPVLDTVIELFNKGGCSKLDIPEPPSACPILDPITPDMTKVERFQAYRQRMIMKRRKAEMYSLWCDALYRLSLANHFRDRIFWLPHNMDFRGRVYPCPPHLNHLGSDMARSLLAFAKAEPLGPDGLKWLKIHLINLTGLKKRDAIEDRLKFADEIIPDILDSANDPLGGRRWWMESEEPWQTLACCLEIRDAMAHPGGPETFPCHFPVHQDGSCNGLQHYAALGRDSAGAASVNLIAAPVPQDVYSCVAAIVERERNKDANDGVKVAQVLEGFVRRKVIKQTVMTTVYGVTRFGARLQIAKQLKDIENFPKDFVWPASTYLVAKTFASLREMFTSTREIQDWFTESARMISQVCGQNVEYITPLGLPVVQPYYRYKSSDNKKTAPGNVNEHYLMDMYERPNVMKQKNAFPPNFIHSLDSTHMMLTSIHSEQAGITFVSVHDCYWTHPSSIHIMNRVNYFCIIKTDRAYRNPPCCTKEPPRIISKDNSFNSWYQKSECRTDYHYVHEKLRISNLPS</sequence>
<dbReference type="Gene3D" id="1.10.287.280">
    <property type="match status" value="1"/>
</dbReference>
<evidence type="ECO:0000259" key="10">
    <source>
        <dbReference type="SMART" id="SM01311"/>
    </source>
</evidence>
<evidence type="ECO:0000256" key="4">
    <source>
        <dbReference type="ARBA" id="ARBA00022679"/>
    </source>
</evidence>
<reference evidence="11 12" key="1">
    <citation type="submission" date="2024-07" db="EMBL/GenBank/DDBJ databases">
        <title>Chromosome-level genome assembly of the water stick insect Ranatra chinensis (Heteroptera: Nepidae).</title>
        <authorList>
            <person name="Liu X."/>
        </authorList>
    </citation>
    <scope>NUCLEOTIDE SEQUENCE [LARGE SCALE GENOMIC DNA]</scope>
    <source>
        <strain evidence="11">Cailab_2021Rc</strain>
        <tissue evidence="11">Muscle</tissue>
    </source>
</reference>
<evidence type="ECO:0000256" key="5">
    <source>
        <dbReference type="ARBA" id="ARBA00022695"/>
    </source>
</evidence>
<dbReference type="SUPFAM" id="SSF56672">
    <property type="entry name" value="DNA/RNA polymerases"/>
    <property type="match status" value="1"/>
</dbReference>
<keyword evidence="3 9" id="KW-0240">DNA-directed RNA polymerase</keyword>
<feature type="domain" description="DNA-directed RNA polymerase N-terminal" evidence="10">
    <location>
        <begin position="1"/>
        <end position="271"/>
    </location>
</feature>
<evidence type="ECO:0000256" key="3">
    <source>
        <dbReference type="ARBA" id="ARBA00022478"/>
    </source>
</evidence>
<dbReference type="Pfam" id="PF00940">
    <property type="entry name" value="RNA_pol"/>
    <property type="match status" value="1"/>
</dbReference>
<dbReference type="InterPro" id="IPR046950">
    <property type="entry name" value="DNA-dir_Rpol_C_phage-type"/>
</dbReference>
<dbReference type="EC" id="2.7.7.6" evidence="2 9"/>
<evidence type="ECO:0000256" key="9">
    <source>
        <dbReference type="RuleBase" id="RU003805"/>
    </source>
</evidence>
<keyword evidence="4 9" id="KW-0808">Transferase</keyword>
<dbReference type="PROSITE" id="PS00489">
    <property type="entry name" value="RNA_POL_PHAGE_2"/>
    <property type="match status" value="1"/>
</dbReference>
<organism evidence="11 12">
    <name type="scientific">Ranatra chinensis</name>
    <dbReference type="NCBI Taxonomy" id="642074"/>
    <lineage>
        <taxon>Eukaryota</taxon>
        <taxon>Metazoa</taxon>
        <taxon>Ecdysozoa</taxon>
        <taxon>Arthropoda</taxon>
        <taxon>Hexapoda</taxon>
        <taxon>Insecta</taxon>
        <taxon>Pterygota</taxon>
        <taxon>Neoptera</taxon>
        <taxon>Paraneoptera</taxon>
        <taxon>Hemiptera</taxon>
        <taxon>Heteroptera</taxon>
        <taxon>Panheteroptera</taxon>
        <taxon>Nepomorpha</taxon>
        <taxon>Nepidae</taxon>
        <taxon>Ranatrinae</taxon>
        <taxon>Ranatra</taxon>
    </lineage>
</organism>
<dbReference type="FunFam" id="1.10.150.20:FF:000031">
    <property type="entry name" value="DNA-directed RNA polymerase"/>
    <property type="match status" value="1"/>
</dbReference>
<evidence type="ECO:0000256" key="7">
    <source>
        <dbReference type="ARBA" id="ARBA00023163"/>
    </source>
</evidence>
<dbReference type="PANTHER" id="PTHR10102">
    <property type="entry name" value="DNA-DIRECTED RNA POLYMERASE, MITOCHONDRIAL"/>
    <property type="match status" value="1"/>
</dbReference>
<comment type="catalytic activity">
    <reaction evidence="8 9">
        <text>RNA(n) + a ribonucleoside 5'-triphosphate = RNA(n+1) + diphosphate</text>
        <dbReference type="Rhea" id="RHEA:21248"/>
        <dbReference type="Rhea" id="RHEA-COMP:14527"/>
        <dbReference type="Rhea" id="RHEA-COMP:17342"/>
        <dbReference type="ChEBI" id="CHEBI:33019"/>
        <dbReference type="ChEBI" id="CHEBI:61557"/>
        <dbReference type="ChEBI" id="CHEBI:140395"/>
        <dbReference type="EC" id="2.7.7.6"/>
    </reaction>
</comment>
<dbReference type="FunFam" id="1.10.287.280:FF:000001">
    <property type="entry name" value="DNA-directed RNA polymerase"/>
    <property type="match status" value="1"/>
</dbReference>
<evidence type="ECO:0000256" key="6">
    <source>
        <dbReference type="ARBA" id="ARBA00022946"/>
    </source>
</evidence>
<proteinExistence type="inferred from homology"/>
<dbReference type="Pfam" id="PF14700">
    <property type="entry name" value="RPOL_N"/>
    <property type="match status" value="1"/>
</dbReference>
<dbReference type="Proteomes" id="UP001558652">
    <property type="component" value="Unassembled WGS sequence"/>
</dbReference>
<evidence type="ECO:0000313" key="11">
    <source>
        <dbReference type="EMBL" id="KAL1122334.1"/>
    </source>
</evidence>
<dbReference type="InterPro" id="IPR002092">
    <property type="entry name" value="DNA-dir_Rpol_phage-type"/>
</dbReference>